<feature type="compositionally biased region" description="Polar residues" evidence="10">
    <location>
        <begin position="79"/>
        <end position="96"/>
    </location>
</feature>
<dbReference type="InterPro" id="IPR000403">
    <property type="entry name" value="PI3/4_kinase_cat_dom"/>
</dbReference>
<reference evidence="12" key="1">
    <citation type="submission" date="2023-07" db="EMBL/GenBank/DDBJ databases">
        <title>Chromosome-level genome assembly of Artemia franciscana.</title>
        <authorList>
            <person name="Jo E."/>
        </authorList>
    </citation>
    <scope>NUCLEOTIDE SEQUENCE</scope>
    <source>
        <tissue evidence="12">Whole body</tissue>
    </source>
</reference>
<dbReference type="InterPro" id="IPR039756">
    <property type="entry name" value="Lsb6/PI4K2"/>
</dbReference>
<dbReference type="PANTHER" id="PTHR12865">
    <property type="entry name" value="PHOSPHATIDYLINOSITOL 4-KINASE TYPE-II"/>
    <property type="match status" value="1"/>
</dbReference>
<dbReference type="GO" id="GO:0005765">
    <property type="term" value="C:lysosomal membrane"/>
    <property type="evidence" value="ECO:0007669"/>
    <property type="project" value="TreeGrafter"/>
</dbReference>
<dbReference type="Gene3D" id="1.10.1070.20">
    <property type="match status" value="1"/>
</dbReference>
<dbReference type="GO" id="GO:0007032">
    <property type="term" value="P:endosome organization"/>
    <property type="evidence" value="ECO:0007669"/>
    <property type="project" value="TreeGrafter"/>
</dbReference>
<keyword evidence="4 9" id="KW-0808">Transferase</keyword>
<accession>A0AA88IB57</accession>
<keyword evidence="7 9" id="KW-0067">ATP-binding</keyword>
<comment type="subcellular location">
    <subcellularLocation>
        <location evidence="1">Cell membrane</location>
    </subcellularLocation>
    <subcellularLocation>
        <location evidence="9">Membrane</location>
        <topology evidence="9">Peripheral membrane protein</topology>
    </subcellularLocation>
</comment>
<evidence type="ECO:0000256" key="3">
    <source>
        <dbReference type="ARBA" id="ARBA00022475"/>
    </source>
</evidence>
<dbReference type="GO" id="GO:0005886">
    <property type="term" value="C:plasma membrane"/>
    <property type="evidence" value="ECO:0007669"/>
    <property type="project" value="UniProtKB-SubCell"/>
</dbReference>
<feature type="domain" description="PI3K/PI4K catalytic" evidence="11">
    <location>
        <begin position="157"/>
        <end position="485"/>
    </location>
</feature>
<sequence>MNTHVVQLVDVASDVSAPERELEVLAVMSASPKKGTPNKKEYTKVNGTTHFEDDQLIDLDTPITSGNQSVLPFLEGSGESYQNSDGGTRKLNTVSPESKESSILPDIGFDGIGKNLPKTREHQPLLGHARIESVNRFIDDPHFSTLVLEAEEAIDQGIYPERIYQGSSGSYFVKNTSHKTIAVFKPKDEEPYGSLNPKWTKWLHRLCCPCFFGRNCLVPNQGYLSEAGAYIVDQKLRLGVVPKTRVVKLISETFHYSRIIREKAHAKQAIYDKFPAIGRRFNRLTLPPKVGSFQLFVEGYKDAEYWIRKFETEPLSDSVKEEFQQQFERLVVLDYIIRNTDRGNDNWLIQYVKAETEKTSENDYREVKPAVIRIAAIDNGLAFPFKHPDSWRTYPFYWAWLPYAKIPFSQATRDAILPFISDMNCVQDLCDELYRLFKTDKGFDGILFERQMSVLRGQILNLNQALKQGKTPEELVQLPQMVVERSKIQLGNDGFRSYGDSFTQRFQYKGPFFKWF</sequence>
<name>A0AA88IB57_ARTSF</name>
<evidence type="ECO:0000259" key="11">
    <source>
        <dbReference type="PROSITE" id="PS50290"/>
    </source>
</evidence>
<dbReference type="EC" id="2.7.1.67" evidence="9"/>
<evidence type="ECO:0000256" key="1">
    <source>
        <dbReference type="ARBA" id="ARBA00004236"/>
    </source>
</evidence>
<dbReference type="EMBL" id="JAVRJZ010000001">
    <property type="protein sequence ID" value="KAK2727810.1"/>
    <property type="molecule type" value="Genomic_DNA"/>
</dbReference>
<comment type="catalytic activity">
    <reaction evidence="9">
        <text>a 1,2-diacyl-sn-glycero-3-phospho-(1D-myo-inositol) + ATP = a 1,2-diacyl-sn-glycero-3-phospho-(1D-myo-inositol 4-phosphate) + ADP + H(+)</text>
        <dbReference type="Rhea" id="RHEA:19877"/>
        <dbReference type="ChEBI" id="CHEBI:15378"/>
        <dbReference type="ChEBI" id="CHEBI:30616"/>
        <dbReference type="ChEBI" id="CHEBI:57880"/>
        <dbReference type="ChEBI" id="CHEBI:58178"/>
        <dbReference type="ChEBI" id="CHEBI:456216"/>
        <dbReference type="EC" id="2.7.1.67"/>
    </reaction>
</comment>
<evidence type="ECO:0000256" key="9">
    <source>
        <dbReference type="RuleBase" id="RU367084"/>
    </source>
</evidence>
<dbReference type="GO" id="GO:0007030">
    <property type="term" value="P:Golgi organization"/>
    <property type="evidence" value="ECO:0007669"/>
    <property type="project" value="TreeGrafter"/>
</dbReference>
<keyword evidence="13" id="KW-1185">Reference proteome</keyword>
<evidence type="ECO:0000256" key="5">
    <source>
        <dbReference type="ARBA" id="ARBA00022741"/>
    </source>
</evidence>
<organism evidence="12 13">
    <name type="scientific">Artemia franciscana</name>
    <name type="common">Brine shrimp</name>
    <name type="synonym">Artemia sanfranciscana</name>
    <dbReference type="NCBI Taxonomy" id="6661"/>
    <lineage>
        <taxon>Eukaryota</taxon>
        <taxon>Metazoa</taxon>
        <taxon>Ecdysozoa</taxon>
        <taxon>Arthropoda</taxon>
        <taxon>Crustacea</taxon>
        <taxon>Branchiopoda</taxon>
        <taxon>Anostraca</taxon>
        <taxon>Artemiidae</taxon>
        <taxon>Artemia</taxon>
    </lineage>
</organism>
<dbReference type="GO" id="GO:0005524">
    <property type="term" value="F:ATP binding"/>
    <property type="evidence" value="ECO:0007669"/>
    <property type="project" value="UniProtKB-UniRule"/>
</dbReference>
<evidence type="ECO:0000313" key="12">
    <source>
        <dbReference type="EMBL" id="KAK2727810.1"/>
    </source>
</evidence>
<proteinExistence type="inferred from homology"/>
<keyword evidence="8 9" id="KW-0472">Membrane</keyword>
<dbReference type="GO" id="GO:0046854">
    <property type="term" value="P:phosphatidylinositol phosphate biosynthetic process"/>
    <property type="evidence" value="ECO:0007669"/>
    <property type="project" value="UniProtKB-UniRule"/>
</dbReference>
<gene>
    <name evidence="12" type="ORF">QYM36_008336</name>
</gene>
<dbReference type="PROSITE" id="PS50290">
    <property type="entry name" value="PI3_4_KINASE_3"/>
    <property type="match status" value="1"/>
</dbReference>
<dbReference type="AlphaFoldDB" id="A0AA88IB57"/>
<dbReference type="PANTHER" id="PTHR12865:SF1">
    <property type="entry name" value="PHOSPHATIDYLINOSITOL 4-KINASE TYPE 2"/>
    <property type="match status" value="1"/>
</dbReference>
<keyword evidence="3" id="KW-1003">Cell membrane</keyword>
<keyword evidence="6 9" id="KW-0418">Kinase</keyword>
<evidence type="ECO:0000256" key="2">
    <source>
        <dbReference type="ARBA" id="ARBA00008941"/>
    </source>
</evidence>
<evidence type="ECO:0000313" key="13">
    <source>
        <dbReference type="Proteomes" id="UP001187531"/>
    </source>
</evidence>
<comment type="caution">
    <text evidence="12">The sequence shown here is derived from an EMBL/GenBank/DDBJ whole genome shotgun (WGS) entry which is preliminary data.</text>
</comment>
<protein>
    <recommendedName>
        <fullName evidence="9">Phosphatidylinositol 4-kinase type 2</fullName>
        <ecNumber evidence="9">2.7.1.67</ecNumber>
    </recommendedName>
</protein>
<dbReference type="GO" id="GO:0004430">
    <property type="term" value="F:1-phosphatidylinositol 4-kinase activity"/>
    <property type="evidence" value="ECO:0007669"/>
    <property type="project" value="UniProtKB-UniRule"/>
</dbReference>
<dbReference type="Proteomes" id="UP001187531">
    <property type="component" value="Unassembled WGS sequence"/>
</dbReference>
<comment type="similarity">
    <text evidence="2 9">Belongs to the PI3/PI4-kinase family. Type II PI4K subfamily.</text>
</comment>
<dbReference type="Pfam" id="PF00454">
    <property type="entry name" value="PI3_PI4_kinase"/>
    <property type="match status" value="1"/>
</dbReference>
<evidence type="ECO:0000256" key="6">
    <source>
        <dbReference type="ARBA" id="ARBA00022777"/>
    </source>
</evidence>
<evidence type="ECO:0000256" key="8">
    <source>
        <dbReference type="ARBA" id="ARBA00023136"/>
    </source>
</evidence>
<keyword evidence="5 9" id="KW-0547">Nucleotide-binding</keyword>
<evidence type="ECO:0000256" key="10">
    <source>
        <dbReference type="SAM" id="MobiDB-lite"/>
    </source>
</evidence>
<feature type="region of interest" description="Disordered" evidence="10">
    <location>
        <begin position="78"/>
        <end position="102"/>
    </location>
</feature>
<dbReference type="GO" id="GO:0005802">
    <property type="term" value="C:trans-Golgi network"/>
    <property type="evidence" value="ECO:0007669"/>
    <property type="project" value="TreeGrafter"/>
</dbReference>
<evidence type="ECO:0000256" key="7">
    <source>
        <dbReference type="ARBA" id="ARBA00022840"/>
    </source>
</evidence>
<dbReference type="GO" id="GO:0005768">
    <property type="term" value="C:endosome"/>
    <property type="evidence" value="ECO:0007669"/>
    <property type="project" value="TreeGrafter"/>
</dbReference>
<evidence type="ECO:0000256" key="4">
    <source>
        <dbReference type="ARBA" id="ARBA00022679"/>
    </source>
</evidence>